<dbReference type="EMBL" id="MLYV02000293">
    <property type="protein sequence ID" value="PSS17135.1"/>
    <property type="molecule type" value="Genomic_DNA"/>
</dbReference>
<name>A0A2R6QXN8_9APHY</name>
<accession>A0A2R6QXN8</accession>
<sequence>MLPPSEYERYCSNFSSTPTTSALDRIGARIPQEVLERIALFIWDGYYVGHKERRDMGQLALTCRYWAIECQSAIFRLIWLRSGKDVDKLLSLMASPLSRVASYIKTLVLIQWQPSNAPWLHLVALQLVPKLSLDAEKLYIDRSYEPAAIRSIHDGLPRSYPSFSSRISQLDLKNAPVKSFAALLHLVDEMPSLQVLDCDEVTWPMAPDTAPVIPRQRHIPPHLHFVSMYKCTDNSVSFCVLTGRRRKARASTTASFDFGLDPEQQHAIRRLVSVSTEDSSHTYSESSFEKIDSAYTFKKFYFILPSTTGLNSIVQIDIIGIEIGEYKRGDSDKWTKTCEHLPPLQKLVLGFSSREDMGRFIREVVCTKLDDLRSANRVKYAVIQEDGMWFRASVDSEELKGKRRSLSFTQSLTVILLCRNWL</sequence>
<gene>
    <name evidence="1" type="ORF">PHLCEN_2v3223</name>
</gene>
<evidence type="ECO:0008006" key="3">
    <source>
        <dbReference type="Google" id="ProtNLM"/>
    </source>
</evidence>
<dbReference type="Proteomes" id="UP000186601">
    <property type="component" value="Unassembled WGS sequence"/>
</dbReference>
<evidence type="ECO:0000313" key="1">
    <source>
        <dbReference type="EMBL" id="PSS17135.1"/>
    </source>
</evidence>
<comment type="caution">
    <text evidence="1">The sequence shown here is derived from an EMBL/GenBank/DDBJ whole genome shotgun (WGS) entry which is preliminary data.</text>
</comment>
<proteinExistence type="predicted"/>
<reference evidence="1 2" key="1">
    <citation type="submission" date="2018-02" db="EMBL/GenBank/DDBJ databases">
        <title>Genome sequence of the basidiomycete white-rot fungus Phlebia centrifuga.</title>
        <authorList>
            <person name="Granchi Z."/>
            <person name="Peng M."/>
            <person name="de Vries R.P."/>
            <person name="Hilden K."/>
            <person name="Makela M.R."/>
            <person name="Grigoriev I."/>
            <person name="Riley R."/>
        </authorList>
    </citation>
    <scope>NUCLEOTIDE SEQUENCE [LARGE SCALE GENOMIC DNA]</scope>
    <source>
        <strain evidence="1 2">FBCC195</strain>
    </source>
</reference>
<dbReference type="AlphaFoldDB" id="A0A2R6QXN8"/>
<keyword evidence="2" id="KW-1185">Reference proteome</keyword>
<protein>
    <recommendedName>
        <fullName evidence="3">F-box domain-containing protein</fullName>
    </recommendedName>
</protein>
<evidence type="ECO:0000313" key="2">
    <source>
        <dbReference type="Proteomes" id="UP000186601"/>
    </source>
</evidence>
<organism evidence="1 2">
    <name type="scientific">Hermanssonia centrifuga</name>
    <dbReference type="NCBI Taxonomy" id="98765"/>
    <lineage>
        <taxon>Eukaryota</taxon>
        <taxon>Fungi</taxon>
        <taxon>Dikarya</taxon>
        <taxon>Basidiomycota</taxon>
        <taxon>Agaricomycotina</taxon>
        <taxon>Agaricomycetes</taxon>
        <taxon>Polyporales</taxon>
        <taxon>Meruliaceae</taxon>
        <taxon>Hermanssonia</taxon>
    </lineage>
</organism>